<comment type="caution">
    <text evidence="1">The sequence shown here is derived from an EMBL/GenBank/DDBJ whole genome shotgun (WGS) entry which is preliminary data.</text>
</comment>
<sequence length="79" mass="8506">MFGPFAECLVISSDLSSWVRRARAGPRVAGVEPKAAPRDILSPTPATVLSFEFDISLSWGPGSPLGLLTPTAYHPVFRH</sequence>
<accession>A0ACC4DRJ9</accession>
<keyword evidence="2" id="KW-1185">Reference proteome</keyword>
<protein>
    <submittedName>
        <fullName evidence="1">Uncharacterized protein</fullName>
    </submittedName>
</protein>
<evidence type="ECO:0000313" key="2">
    <source>
        <dbReference type="Proteomes" id="UP001638806"/>
    </source>
</evidence>
<evidence type="ECO:0000313" key="1">
    <source>
        <dbReference type="EMBL" id="KAL3958076.1"/>
    </source>
</evidence>
<gene>
    <name evidence="1" type="ORF">ACCO45_008654</name>
</gene>
<dbReference type="EMBL" id="JBGNUJ010000007">
    <property type="protein sequence ID" value="KAL3958076.1"/>
    <property type="molecule type" value="Genomic_DNA"/>
</dbReference>
<dbReference type="Proteomes" id="UP001638806">
    <property type="component" value="Unassembled WGS sequence"/>
</dbReference>
<organism evidence="1 2">
    <name type="scientific">Purpureocillium lilacinum</name>
    <name type="common">Paecilomyces lilacinus</name>
    <dbReference type="NCBI Taxonomy" id="33203"/>
    <lineage>
        <taxon>Eukaryota</taxon>
        <taxon>Fungi</taxon>
        <taxon>Dikarya</taxon>
        <taxon>Ascomycota</taxon>
        <taxon>Pezizomycotina</taxon>
        <taxon>Sordariomycetes</taxon>
        <taxon>Hypocreomycetidae</taxon>
        <taxon>Hypocreales</taxon>
        <taxon>Ophiocordycipitaceae</taxon>
        <taxon>Purpureocillium</taxon>
    </lineage>
</organism>
<proteinExistence type="predicted"/>
<reference evidence="1" key="1">
    <citation type="submission" date="2024-12" db="EMBL/GenBank/DDBJ databases">
        <title>Comparative genomics and development of molecular markers within Purpureocillium lilacinum and among Purpureocillium species.</title>
        <authorList>
            <person name="Yeh Z.-Y."/>
            <person name="Ni N.-T."/>
            <person name="Lo P.-H."/>
            <person name="Mushyakhwo K."/>
            <person name="Lin C.-F."/>
            <person name="Nai Y.-S."/>
        </authorList>
    </citation>
    <scope>NUCLEOTIDE SEQUENCE</scope>
    <source>
        <strain evidence="1">NCHU-NPUST-175</strain>
    </source>
</reference>
<name>A0ACC4DRJ9_PURLI</name>